<sequence length="418" mass="47116">MSRREFLGIAGSAIVAGLVGYAVGRATAPTRIERETPAVSQPAPSVERKVKAAFIYVGPVGDYGWTHAHELGRRYVESKFPWLEATFKESVPEPEVLPVIDSFIEQGCDIVFTTSFGYMDGTIEAGKKYPDKWFWHCSGYKRRENVGTYFAELYQIYYLNGFIGGAVTRTGKLGYVPAFLIPEVVRHLNAFALGARDGARLAGKGDVKVYVSSELGAWFAPDAAKLAATTLIEQYDVDVIAYTEDSPAVLQTAEEYQTKRNKRVWSFSHYSNMMEYGPNAHLTGQIVDWGPIYEYILATYYAGAAKSEDIWARLGDFTPVRWRRPVEESLMGGKEGVVYMAPVKTEVVPTNVLNAAKTLYEEMKELLFEPFSGYDPISKEPREMYDNKGRKRIERGQRLSHDDLWSMDWFLDNVERVG</sequence>
<dbReference type="InterPro" id="IPR052910">
    <property type="entry name" value="ABC-Purine-Binding"/>
</dbReference>
<dbReference type="InterPro" id="IPR006311">
    <property type="entry name" value="TAT_signal"/>
</dbReference>
<dbReference type="PANTHER" id="PTHR43208">
    <property type="entry name" value="ABC TRANSPORTER SUBSTRATE-BINDING PROTEIN"/>
    <property type="match status" value="1"/>
</dbReference>
<accession>A0A7J3ZJI1</accession>
<dbReference type="EMBL" id="DRZC01000028">
    <property type="protein sequence ID" value="HHQ80223.1"/>
    <property type="molecule type" value="Genomic_DNA"/>
</dbReference>
<evidence type="ECO:0000259" key="2">
    <source>
        <dbReference type="Pfam" id="PF02608"/>
    </source>
</evidence>
<protein>
    <submittedName>
        <fullName evidence="3">BMP family ABC transporter substrate-binding protein</fullName>
    </submittedName>
</protein>
<dbReference type="AlphaFoldDB" id="A0A7J3ZJI1"/>
<name>A0A7J3ZJI1_9CREN</name>
<dbReference type="CDD" id="cd19963">
    <property type="entry name" value="PBP1_BMP-like"/>
    <property type="match status" value="1"/>
</dbReference>
<dbReference type="GO" id="GO:0005886">
    <property type="term" value="C:plasma membrane"/>
    <property type="evidence" value="ECO:0007669"/>
    <property type="project" value="InterPro"/>
</dbReference>
<dbReference type="Pfam" id="PF02608">
    <property type="entry name" value="Bmp"/>
    <property type="match status" value="1"/>
</dbReference>
<organism evidence="3">
    <name type="scientific">Fervidicoccus fontis</name>
    <dbReference type="NCBI Taxonomy" id="683846"/>
    <lineage>
        <taxon>Archaea</taxon>
        <taxon>Thermoproteota</taxon>
        <taxon>Thermoprotei</taxon>
        <taxon>Fervidicoccales</taxon>
        <taxon>Fervidicoccaceae</taxon>
        <taxon>Fervidicoccus</taxon>
    </lineage>
</organism>
<dbReference type="Gene3D" id="3.40.50.2300">
    <property type="match status" value="2"/>
</dbReference>
<evidence type="ECO:0000256" key="1">
    <source>
        <dbReference type="ARBA" id="ARBA00022729"/>
    </source>
</evidence>
<keyword evidence="1" id="KW-0732">Signal</keyword>
<feature type="domain" description="ABC transporter substrate-binding protein PnrA-like" evidence="2">
    <location>
        <begin position="49"/>
        <end position="312"/>
    </location>
</feature>
<dbReference type="PANTHER" id="PTHR43208:SF1">
    <property type="entry name" value="ABC TRANSPORTER SUBSTRATE-BINDING PROTEIN"/>
    <property type="match status" value="1"/>
</dbReference>
<proteinExistence type="predicted"/>
<dbReference type="InterPro" id="IPR003760">
    <property type="entry name" value="PnrA-like"/>
</dbReference>
<reference evidence="3" key="1">
    <citation type="journal article" date="2020" name="mSystems">
        <title>Genome- and Community-Level Interaction Insights into Carbon Utilization and Element Cycling Functions of Hydrothermarchaeota in Hydrothermal Sediment.</title>
        <authorList>
            <person name="Zhou Z."/>
            <person name="Liu Y."/>
            <person name="Xu W."/>
            <person name="Pan J."/>
            <person name="Luo Z.H."/>
            <person name="Li M."/>
        </authorList>
    </citation>
    <scope>NUCLEOTIDE SEQUENCE [LARGE SCALE GENOMIC DNA]</scope>
    <source>
        <strain evidence="3">SpSt-1116</strain>
    </source>
</reference>
<gene>
    <name evidence="3" type="ORF">ENM78_01990</name>
</gene>
<comment type="caution">
    <text evidence="3">The sequence shown here is derived from an EMBL/GenBank/DDBJ whole genome shotgun (WGS) entry which is preliminary data.</text>
</comment>
<dbReference type="PROSITE" id="PS51318">
    <property type="entry name" value="TAT"/>
    <property type="match status" value="1"/>
</dbReference>
<evidence type="ECO:0000313" key="3">
    <source>
        <dbReference type="EMBL" id="HHQ80223.1"/>
    </source>
</evidence>